<feature type="compositionally biased region" description="Low complexity" evidence="1">
    <location>
        <begin position="486"/>
        <end position="504"/>
    </location>
</feature>
<dbReference type="GeneID" id="9813030"/>
<dbReference type="CTD" id="9813030"/>
<comment type="caution">
    <text evidence="2">The sequence shown here is derived from an EMBL/GenBank/DDBJ whole genome shotgun (WGS) entry which is preliminary data.</text>
</comment>
<dbReference type="AlphaFoldDB" id="A0A6A5GMN5"/>
<sequence>MSGRGASQRGRPRNVKNLRGSEEERNKILNIEETPRRIIRNTRFGERGTKRPIQTFKQEDTFVNPRISTIQKKTKMPHPRNYLKKENVSYQDVDMSSNSAYQPYGIDNTFETVGEKNYAIMNSVNFAQQTPLGNFNNYSQLEPEYQYEMQETGALDEEEMDFNFDHTKMLEKAVQEQSVLNIGKAARQGISKGTISEVQLEEFCRNTRRPNIPLFGFFQESENSTSDEQASLRMGQMMIMKMSTTDVRKIESVQASLNSLSANFAKHTKVGYIKQQKMSREYETPGVEGFKGINLSRLYNTSTLIGNDALTQLTNFYQKVFKMFFHPSYTIWTYNFRPATVRLTDKHFREFPLQISDTLTEFGLDIAGLHLPQELLDGDISANHPFLQSLLIEDPVTEIKRRRREREKAIFTAVCAIGRTLKNLRAYHFDIEKSCLINCPNGKNCKDHLMWEQLKTVRLQNRNNGVSTNEADPREILSKFASMKNPSSTAPVASSSSSTVAHKH</sequence>
<dbReference type="PANTHER" id="PTHR47645">
    <property type="entry name" value="PROTEIN CBG08267"/>
    <property type="match status" value="1"/>
</dbReference>
<evidence type="ECO:0000256" key="1">
    <source>
        <dbReference type="SAM" id="MobiDB-lite"/>
    </source>
</evidence>
<protein>
    <submittedName>
        <fullName evidence="2">Uncharacterized protein</fullName>
    </submittedName>
</protein>
<gene>
    <name evidence="2" type="ORF">GCK72_013092</name>
</gene>
<reference evidence="2 3" key="1">
    <citation type="submission" date="2019-12" db="EMBL/GenBank/DDBJ databases">
        <title>Chromosome-level assembly of the Caenorhabditis remanei genome.</title>
        <authorList>
            <person name="Teterina A.A."/>
            <person name="Willis J.H."/>
            <person name="Phillips P.C."/>
        </authorList>
    </citation>
    <scope>NUCLEOTIDE SEQUENCE [LARGE SCALE GENOMIC DNA]</scope>
    <source>
        <strain evidence="2 3">PX506</strain>
        <tissue evidence="2">Whole organism</tissue>
    </source>
</reference>
<accession>A0A6A5GMN5</accession>
<dbReference type="PANTHER" id="PTHR47645:SF1">
    <property type="entry name" value="C2H2-TYPE DOMAIN-CONTAINING PROTEIN-RELATED"/>
    <property type="match status" value="1"/>
</dbReference>
<feature type="region of interest" description="Disordered" evidence="1">
    <location>
        <begin position="1"/>
        <end position="28"/>
    </location>
</feature>
<evidence type="ECO:0000313" key="2">
    <source>
        <dbReference type="EMBL" id="KAF1756638.1"/>
    </source>
</evidence>
<dbReference type="RefSeq" id="XP_053584407.1">
    <property type="nucleotide sequence ID" value="XM_053729635.1"/>
</dbReference>
<dbReference type="KEGG" id="crq:GCK72_013092"/>
<proteinExistence type="predicted"/>
<evidence type="ECO:0000313" key="3">
    <source>
        <dbReference type="Proteomes" id="UP000483820"/>
    </source>
</evidence>
<organism evidence="2 3">
    <name type="scientific">Caenorhabditis remanei</name>
    <name type="common">Caenorhabditis vulgaris</name>
    <dbReference type="NCBI Taxonomy" id="31234"/>
    <lineage>
        <taxon>Eukaryota</taxon>
        <taxon>Metazoa</taxon>
        <taxon>Ecdysozoa</taxon>
        <taxon>Nematoda</taxon>
        <taxon>Chromadorea</taxon>
        <taxon>Rhabditida</taxon>
        <taxon>Rhabditina</taxon>
        <taxon>Rhabditomorpha</taxon>
        <taxon>Rhabditoidea</taxon>
        <taxon>Rhabditidae</taxon>
        <taxon>Peloderinae</taxon>
        <taxon>Caenorhabditis</taxon>
    </lineage>
</organism>
<dbReference type="Proteomes" id="UP000483820">
    <property type="component" value="Chromosome IV"/>
</dbReference>
<dbReference type="EMBL" id="WUAV01000004">
    <property type="protein sequence ID" value="KAF1756638.1"/>
    <property type="molecule type" value="Genomic_DNA"/>
</dbReference>
<name>A0A6A5GMN5_CAERE</name>
<feature type="region of interest" description="Disordered" evidence="1">
    <location>
        <begin position="462"/>
        <end position="504"/>
    </location>
</feature>